<dbReference type="Pfam" id="PF20266">
    <property type="entry name" value="Mab-21_C"/>
    <property type="match status" value="1"/>
</dbReference>
<sequence>MAERFRRRDSLTDLHDAVLKNSIVELQSHIHNGVPLDVTDHEGKTALYYASEKGYLSLVEVLVKNGADMEIVNINGSSCLWEASHRGYDQIVLYVLKSGANPNSQADDQTTALYWASYNGHAKCVYYLTRFNADPSQTKNTGASALFVAARNGHHCIVKHLLKCGVDANLCQQDMRSPIHTALLYHRKRCVKFLLKWNVCVTNTDMYGLSVLHFAAKCGKLKAARIILNHLRRHNLLDTDASDNFGNTCLHLAVVYGNYKLACYFISKGFNINKQNIHGWSPLHMAAMVGNDSLLKHMLEKKADCSLVTRQNETGHQIAGRYRRHSSVQLFLPSEQLSVDPLLNVNTLRDYLSLLSVTNTIGVIKYTDEEQLIKEEVETYVKHLLIHVEHLNSIFKCEIIPSGSFYEYTRVGFPTEFDFMINLIWFGRICEFQQLEEDPAGFGRLLVTNDKTHKELEQYIEPITQCLSSEKIRKRFYQLLTSARSHVIRKESMSLFKNLKMQWTSADKRCGTAIHAEWCGCQYAHLTIKIDVIPCITVPGWPSSANIPCPVDILNFHVIARSTKSDLTYLWRISTTAAEVNFFQNVSLKEKKIGYIVLKAIRNSFSYPPITIKGVTYGVEDLLTSYTLKMEYLYELNKHPKNREWIGENFSHRIMSIFKRMYKDINLGTIKSFYIKNYNILDCEEFDLLRTHELKYTHSIKLHLKNIINMQQPARMVRSNSYAADSLPKTVQLKKRSQSTV</sequence>
<protein>
    <submittedName>
        <fullName evidence="7">Uncharacterized protein</fullName>
    </submittedName>
</protein>
<comment type="similarity">
    <text evidence="1">Belongs to the mab-21 family.</text>
</comment>
<proteinExistence type="inferred from homology"/>
<dbReference type="SUPFAM" id="SSF48403">
    <property type="entry name" value="Ankyrin repeat"/>
    <property type="match status" value="1"/>
</dbReference>
<dbReference type="Pfam" id="PF12796">
    <property type="entry name" value="Ank_2"/>
    <property type="match status" value="3"/>
</dbReference>
<feature type="domain" description="Mab-21-like HhH/H2TH-like" evidence="6">
    <location>
        <begin position="622"/>
        <end position="682"/>
    </location>
</feature>
<dbReference type="InterPro" id="IPR024810">
    <property type="entry name" value="MAB21L/cGLR"/>
</dbReference>
<dbReference type="Gene3D" id="1.10.1410.40">
    <property type="match status" value="1"/>
</dbReference>
<evidence type="ECO:0000259" key="6">
    <source>
        <dbReference type="Pfam" id="PF20266"/>
    </source>
</evidence>
<keyword evidence="2" id="KW-0677">Repeat</keyword>
<evidence type="ECO:0000256" key="4">
    <source>
        <dbReference type="PROSITE-ProRule" id="PRU00023"/>
    </source>
</evidence>
<dbReference type="EMBL" id="CAJNOK010003784">
    <property type="protein sequence ID" value="CAF0914378.1"/>
    <property type="molecule type" value="Genomic_DNA"/>
</dbReference>
<dbReference type="Gene3D" id="1.25.40.20">
    <property type="entry name" value="Ankyrin repeat-containing domain"/>
    <property type="match status" value="2"/>
</dbReference>
<evidence type="ECO:0000259" key="5">
    <source>
        <dbReference type="Pfam" id="PF03281"/>
    </source>
</evidence>
<comment type="caution">
    <text evidence="7">The sequence shown here is derived from an EMBL/GenBank/DDBJ whole genome shotgun (WGS) entry which is preliminary data.</text>
</comment>
<evidence type="ECO:0000256" key="2">
    <source>
        <dbReference type="ARBA" id="ARBA00022737"/>
    </source>
</evidence>
<dbReference type="PROSITE" id="PS50297">
    <property type="entry name" value="ANK_REP_REGION"/>
    <property type="match status" value="4"/>
</dbReference>
<dbReference type="Pfam" id="PF03281">
    <property type="entry name" value="Mab-21"/>
    <property type="match status" value="1"/>
</dbReference>
<evidence type="ECO:0000313" key="9">
    <source>
        <dbReference type="Proteomes" id="UP000677228"/>
    </source>
</evidence>
<dbReference type="Proteomes" id="UP000682733">
    <property type="component" value="Unassembled WGS sequence"/>
</dbReference>
<evidence type="ECO:0000256" key="1">
    <source>
        <dbReference type="ARBA" id="ARBA00008307"/>
    </source>
</evidence>
<dbReference type="Proteomes" id="UP000677228">
    <property type="component" value="Unassembled WGS sequence"/>
</dbReference>
<name>A0A8S2DDP1_9BILA</name>
<organism evidence="7 9">
    <name type="scientific">Didymodactylos carnosus</name>
    <dbReference type="NCBI Taxonomy" id="1234261"/>
    <lineage>
        <taxon>Eukaryota</taxon>
        <taxon>Metazoa</taxon>
        <taxon>Spiralia</taxon>
        <taxon>Gnathifera</taxon>
        <taxon>Rotifera</taxon>
        <taxon>Eurotatoria</taxon>
        <taxon>Bdelloidea</taxon>
        <taxon>Philodinida</taxon>
        <taxon>Philodinidae</taxon>
        <taxon>Didymodactylos</taxon>
    </lineage>
</organism>
<feature type="domain" description="Mab-21-like nucleotidyltransferase" evidence="5">
    <location>
        <begin position="405"/>
        <end position="584"/>
    </location>
</feature>
<dbReference type="InterPro" id="IPR036770">
    <property type="entry name" value="Ankyrin_rpt-contain_sf"/>
</dbReference>
<evidence type="ECO:0000313" key="7">
    <source>
        <dbReference type="EMBL" id="CAF0914378.1"/>
    </source>
</evidence>
<dbReference type="Pfam" id="PF00023">
    <property type="entry name" value="Ank"/>
    <property type="match status" value="1"/>
</dbReference>
<dbReference type="PROSITE" id="PS50088">
    <property type="entry name" value="ANK_REPEAT"/>
    <property type="match status" value="4"/>
</dbReference>
<evidence type="ECO:0000256" key="3">
    <source>
        <dbReference type="ARBA" id="ARBA00023043"/>
    </source>
</evidence>
<feature type="repeat" description="ANK" evidence="4">
    <location>
        <begin position="278"/>
        <end position="310"/>
    </location>
</feature>
<dbReference type="Gene3D" id="3.30.460.90">
    <property type="match status" value="1"/>
</dbReference>
<accession>A0A8S2DDP1</accession>
<dbReference type="AlphaFoldDB" id="A0A8S2DDP1"/>
<reference evidence="7" key="1">
    <citation type="submission" date="2021-02" db="EMBL/GenBank/DDBJ databases">
        <authorList>
            <person name="Nowell W R."/>
        </authorList>
    </citation>
    <scope>NUCLEOTIDE SEQUENCE</scope>
</reference>
<dbReference type="PANTHER" id="PTHR24198">
    <property type="entry name" value="ANKYRIN REPEAT AND PROTEIN KINASE DOMAIN-CONTAINING PROTEIN"/>
    <property type="match status" value="1"/>
</dbReference>
<dbReference type="SMART" id="SM01265">
    <property type="entry name" value="Mab-21"/>
    <property type="match status" value="1"/>
</dbReference>
<dbReference type="SMART" id="SM00248">
    <property type="entry name" value="ANK"/>
    <property type="match status" value="8"/>
</dbReference>
<feature type="repeat" description="ANK" evidence="4">
    <location>
        <begin position="42"/>
        <end position="74"/>
    </location>
</feature>
<dbReference type="EMBL" id="CAJOBA010003785">
    <property type="protein sequence ID" value="CAF3692944.1"/>
    <property type="molecule type" value="Genomic_DNA"/>
</dbReference>
<dbReference type="InterPro" id="IPR002110">
    <property type="entry name" value="Ankyrin_rpt"/>
</dbReference>
<feature type="repeat" description="ANK" evidence="4">
    <location>
        <begin position="245"/>
        <end position="277"/>
    </location>
</feature>
<keyword evidence="3 4" id="KW-0040">ANK repeat</keyword>
<dbReference type="InterPro" id="IPR046903">
    <property type="entry name" value="Mab-21-like_nuc_Trfase"/>
</dbReference>
<gene>
    <name evidence="7" type="ORF">OVA965_LOCUS10291</name>
    <name evidence="8" type="ORF">TMI583_LOCUS10287</name>
</gene>
<feature type="repeat" description="ANK" evidence="4">
    <location>
        <begin position="141"/>
        <end position="173"/>
    </location>
</feature>
<evidence type="ECO:0000313" key="8">
    <source>
        <dbReference type="EMBL" id="CAF3692944.1"/>
    </source>
</evidence>
<dbReference type="PANTHER" id="PTHR24198:SF165">
    <property type="entry name" value="ANKYRIN REPEAT-CONTAINING PROTEIN-RELATED"/>
    <property type="match status" value="1"/>
</dbReference>
<dbReference type="InterPro" id="IPR046906">
    <property type="entry name" value="Mab-21_HhH/H2TH-like"/>
</dbReference>